<sequence>MQKRGPRIVYCTNVKMPPETFRIASLAVKSLPTWINRFALDCSAKLPSGRTAYQRFELDPTSTIMFVQAHGKKAVPLTEYIIKNPQQFFHRVVNTATYALKRVDDVEAFNKNVKEHKLVVVTDARRLNPYNPDHTVTISRVIDTNRLYDMTTWIVNDTVHELNFIDEEVSKGHGFTMHCIVPYRGKYILGTSTVPPFGKAMETFIRQCAKVVQPSRDFRIIEHMPQLEVKTAKTNTKQQEKHEEKHEHKKEEDEEEVLQL</sequence>
<organism evidence="2">
    <name type="scientific">Babesia bovis</name>
    <dbReference type="NCBI Taxonomy" id="5865"/>
    <lineage>
        <taxon>Eukaryota</taxon>
        <taxon>Sar</taxon>
        <taxon>Alveolata</taxon>
        <taxon>Apicomplexa</taxon>
        <taxon>Aconoidasida</taxon>
        <taxon>Piroplasmida</taxon>
        <taxon>Babesiidae</taxon>
        <taxon>Babesia</taxon>
    </lineage>
</organism>
<feature type="compositionally biased region" description="Basic and acidic residues" evidence="1">
    <location>
        <begin position="238"/>
        <end position="251"/>
    </location>
</feature>
<accession>S6BN74</accession>
<dbReference type="AlphaFoldDB" id="S6BN74"/>
<protein>
    <submittedName>
        <fullName evidence="2">Pb-reticulocyte binding protein</fullName>
    </submittedName>
</protein>
<evidence type="ECO:0000256" key="1">
    <source>
        <dbReference type="SAM" id="MobiDB-lite"/>
    </source>
</evidence>
<dbReference type="EMBL" id="AK441768">
    <property type="protein sequence ID" value="BAN65562.1"/>
    <property type="molecule type" value="mRNA"/>
</dbReference>
<evidence type="ECO:0000313" key="2">
    <source>
        <dbReference type="EMBL" id="BAN65562.1"/>
    </source>
</evidence>
<dbReference type="VEuPathDB" id="PiroplasmaDB:BBOV_IV006194"/>
<name>S6BN74_BABBO</name>
<feature type="region of interest" description="Disordered" evidence="1">
    <location>
        <begin position="230"/>
        <end position="260"/>
    </location>
</feature>
<proteinExistence type="evidence at transcript level"/>
<reference evidence="2" key="1">
    <citation type="journal article" date="2014" name="BMC Genomics">
        <title>The Babesia bovis gene and promoter model: an update from full-length EST analysis.</title>
        <authorList>
            <person name="Yamagishi J."/>
            <person name="Wakaguri H."/>
            <person name="Yokoyama N."/>
            <person name="Yamashita R."/>
            <person name="Suzuki Y."/>
            <person name="Xuan X."/>
            <person name="Igarashi I."/>
        </authorList>
    </citation>
    <scope>NUCLEOTIDE SEQUENCE</scope>
    <source>
        <strain evidence="2">Texas</strain>
    </source>
</reference>